<evidence type="ECO:0000313" key="10">
    <source>
        <dbReference type="Proteomes" id="UP001500840"/>
    </source>
</evidence>
<evidence type="ECO:0000256" key="6">
    <source>
        <dbReference type="SAM" id="MobiDB-lite"/>
    </source>
</evidence>
<keyword evidence="3 7" id="KW-0812">Transmembrane</keyword>
<evidence type="ECO:0000313" key="9">
    <source>
        <dbReference type="EMBL" id="GAA4456165.1"/>
    </source>
</evidence>
<evidence type="ECO:0000256" key="5">
    <source>
        <dbReference type="ARBA" id="ARBA00023136"/>
    </source>
</evidence>
<evidence type="ECO:0000259" key="8">
    <source>
        <dbReference type="Pfam" id="PF06271"/>
    </source>
</evidence>
<feature type="transmembrane region" description="Helical" evidence="7">
    <location>
        <begin position="179"/>
        <end position="207"/>
    </location>
</feature>
<comment type="subcellular location">
    <subcellularLocation>
        <location evidence="1">Cell membrane</location>
        <topology evidence="1">Multi-pass membrane protein</topology>
    </subcellularLocation>
</comment>
<dbReference type="InterPro" id="IPR051791">
    <property type="entry name" value="Pra-immunoreactive"/>
</dbReference>
<dbReference type="PANTHER" id="PTHR36115">
    <property type="entry name" value="PROLINE-RICH ANTIGEN HOMOLOG-RELATED"/>
    <property type="match status" value="1"/>
</dbReference>
<dbReference type="EMBL" id="BAABGA010000037">
    <property type="protein sequence ID" value="GAA4456165.1"/>
    <property type="molecule type" value="Genomic_DNA"/>
</dbReference>
<feature type="transmembrane region" description="Helical" evidence="7">
    <location>
        <begin position="243"/>
        <end position="267"/>
    </location>
</feature>
<gene>
    <name evidence="9" type="ORF">GCM10023156_31100</name>
</gene>
<evidence type="ECO:0000256" key="3">
    <source>
        <dbReference type="ARBA" id="ARBA00022692"/>
    </source>
</evidence>
<feature type="region of interest" description="Disordered" evidence="6">
    <location>
        <begin position="32"/>
        <end position="86"/>
    </location>
</feature>
<feature type="domain" description="RDD" evidence="8">
    <location>
        <begin position="139"/>
        <end position="280"/>
    </location>
</feature>
<name>A0ABP8MU36_9BACT</name>
<dbReference type="PANTHER" id="PTHR36115:SF4">
    <property type="entry name" value="MEMBRANE PROTEIN"/>
    <property type="match status" value="1"/>
</dbReference>
<proteinExistence type="predicted"/>
<dbReference type="Pfam" id="PF06271">
    <property type="entry name" value="RDD"/>
    <property type="match status" value="1"/>
</dbReference>
<evidence type="ECO:0000256" key="7">
    <source>
        <dbReference type="SAM" id="Phobius"/>
    </source>
</evidence>
<sequence>MKIKCPACSAVLNIPESAAGKVVKCPCGKQLRAPGGAAKPVATAAARPAAAANPNRAPAPQRPVTQRPAPQPAGPSMGDFDPAMFDELTDDDLKQPVLAVSRPGVAPGPAPGGGGGGSVNPYAVGAGGAMPSRGSGNIASIGKRISGALIDGLFNGVGFFLAMVLVVALAPAAEGAGEQAAAGIGLILLMACAFIMSVPFIINMVLISMSGQSLGKKLVKTRIVDKQTGVQVGFLQGVLVRNIGFGAITAIPMIGGFIGLADVFYLFTQDHETLHDKLAKTVVVDA</sequence>
<dbReference type="RefSeq" id="WP_345323482.1">
    <property type="nucleotide sequence ID" value="NZ_BAABGA010000037.1"/>
</dbReference>
<dbReference type="InterPro" id="IPR010432">
    <property type="entry name" value="RDD"/>
</dbReference>
<accession>A0ABP8MU36</accession>
<keyword evidence="2" id="KW-1003">Cell membrane</keyword>
<keyword evidence="4 7" id="KW-1133">Transmembrane helix</keyword>
<organism evidence="9 10">
    <name type="scientific">Novipirellula rosea</name>
    <dbReference type="NCBI Taxonomy" id="1031540"/>
    <lineage>
        <taxon>Bacteria</taxon>
        <taxon>Pseudomonadati</taxon>
        <taxon>Planctomycetota</taxon>
        <taxon>Planctomycetia</taxon>
        <taxon>Pirellulales</taxon>
        <taxon>Pirellulaceae</taxon>
        <taxon>Novipirellula</taxon>
    </lineage>
</organism>
<protein>
    <recommendedName>
        <fullName evidence="8">RDD domain-containing protein</fullName>
    </recommendedName>
</protein>
<evidence type="ECO:0000256" key="4">
    <source>
        <dbReference type="ARBA" id="ARBA00022989"/>
    </source>
</evidence>
<evidence type="ECO:0000256" key="2">
    <source>
        <dbReference type="ARBA" id="ARBA00022475"/>
    </source>
</evidence>
<keyword evidence="10" id="KW-1185">Reference proteome</keyword>
<reference evidence="10" key="1">
    <citation type="journal article" date="2019" name="Int. J. Syst. Evol. Microbiol.">
        <title>The Global Catalogue of Microorganisms (GCM) 10K type strain sequencing project: providing services to taxonomists for standard genome sequencing and annotation.</title>
        <authorList>
            <consortium name="The Broad Institute Genomics Platform"/>
            <consortium name="The Broad Institute Genome Sequencing Center for Infectious Disease"/>
            <person name="Wu L."/>
            <person name="Ma J."/>
        </authorList>
    </citation>
    <scope>NUCLEOTIDE SEQUENCE [LARGE SCALE GENOMIC DNA]</scope>
    <source>
        <strain evidence="10">JCM 17759</strain>
    </source>
</reference>
<feature type="compositionally biased region" description="Low complexity" evidence="6">
    <location>
        <begin position="33"/>
        <end position="59"/>
    </location>
</feature>
<dbReference type="Proteomes" id="UP001500840">
    <property type="component" value="Unassembled WGS sequence"/>
</dbReference>
<keyword evidence="5 7" id="KW-0472">Membrane</keyword>
<evidence type="ECO:0000256" key="1">
    <source>
        <dbReference type="ARBA" id="ARBA00004651"/>
    </source>
</evidence>
<comment type="caution">
    <text evidence="9">The sequence shown here is derived from an EMBL/GenBank/DDBJ whole genome shotgun (WGS) entry which is preliminary data.</text>
</comment>
<feature type="transmembrane region" description="Helical" evidence="7">
    <location>
        <begin position="153"/>
        <end position="173"/>
    </location>
</feature>